<feature type="compositionally biased region" description="Basic and acidic residues" evidence="4">
    <location>
        <begin position="667"/>
        <end position="686"/>
    </location>
</feature>
<name>A0A9P8PX02_9ASCO</name>
<accession>A0A9P8PX02</accession>
<dbReference type="SMART" id="SM00320">
    <property type="entry name" value="WD40"/>
    <property type="match status" value="2"/>
</dbReference>
<proteinExistence type="predicted"/>
<feature type="compositionally biased region" description="Polar residues" evidence="4">
    <location>
        <begin position="687"/>
        <end position="709"/>
    </location>
</feature>
<dbReference type="SUPFAM" id="SSF117289">
    <property type="entry name" value="Nucleoporin domain"/>
    <property type="match status" value="1"/>
</dbReference>
<feature type="compositionally biased region" description="Basic and acidic residues" evidence="4">
    <location>
        <begin position="884"/>
        <end position="905"/>
    </location>
</feature>
<evidence type="ECO:0000259" key="5">
    <source>
        <dbReference type="Pfam" id="PF16755"/>
    </source>
</evidence>
<feature type="compositionally biased region" description="Polar residues" evidence="4">
    <location>
        <begin position="428"/>
        <end position="443"/>
    </location>
</feature>
<evidence type="ECO:0000256" key="1">
    <source>
        <dbReference type="ARBA" id="ARBA00004123"/>
    </source>
</evidence>
<comment type="caution">
    <text evidence="6">The sequence shown here is derived from an EMBL/GenBank/DDBJ whole genome shotgun (WGS) entry which is preliminary data.</text>
</comment>
<dbReference type="Gene3D" id="2.130.10.10">
    <property type="entry name" value="YVTN repeat-like/Quinoprotein amine dehydrogenase"/>
    <property type="match status" value="1"/>
</dbReference>
<feature type="region of interest" description="Disordered" evidence="4">
    <location>
        <begin position="552"/>
        <end position="834"/>
    </location>
</feature>
<organism evidence="6 7">
    <name type="scientific">Wickerhamomyces mucosus</name>
    <dbReference type="NCBI Taxonomy" id="1378264"/>
    <lineage>
        <taxon>Eukaryota</taxon>
        <taxon>Fungi</taxon>
        <taxon>Dikarya</taxon>
        <taxon>Ascomycota</taxon>
        <taxon>Saccharomycotina</taxon>
        <taxon>Saccharomycetes</taxon>
        <taxon>Phaffomycetales</taxon>
        <taxon>Wickerhamomycetaceae</taxon>
        <taxon>Wickerhamomyces</taxon>
    </lineage>
</organism>
<feature type="compositionally biased region" description="Polar residues" evidence="4">
    <location>
        <begin position="755"/>
        <end position="764"/>
    </location>
</feature>
<dbReference type="OrthoDB" id="3981220at2759"/>
<dbReference type="Pfam" id="PF16755">
    <property type="entry name" value="Beta-prop_NUP159_NUP214"/>
    <property type="match status" value="1"/>
</dbReference>
<dbReference type="EMBL" id="JAEUBF010000389">
    <property type="protein sequence ID" value="KAH3679137.1"/>
    <property type="molecule type" value="Genomic_DNA"/>
</dbReference>
<dbReference type="InterPro" id="IPR039462">
    <property type="entry name" value="Nup159/Nup146_N"/>
</dbReference>
<dbReference type="InterPro" id="IPR001680">
    <property type="entry name" value="WD40_rpt"/>
</dbReference>
<reference evidence="6" key="1">
    <citation type="journal article" date="2021" name="Open Biol.">
        <title>Shared evolutionary footprints suggest mitochondrial oxidative damage underlies multiple complex I losses in fungi.</title>
        <authorList>
            <person name="Schikora-Tamarit M.A."/>
            <person name="Marcet-Houben M."/>
            <person name="Nosek J."/>
            <person name="Gabaldon T."/>
        </authorList>
    </citation>
    <scope>NUCLEOTIDE SEQUENCE</scope>
    <source>
        <strain evidence="6">CBS6341</strain>
    </source>
</reference>
<dbReference type="InterPro" id="IPR015943">
    <property type="entry name" value="WD40/YVTN_repeat-like_dom_sf"/>
</dbReference>
<feature type="compositionally biased region" description="Polar residues" evidence="4">
    <location>
        <begin position="657"/>
        <end position="666"/>
    </location>
</feature>
<comment type="subcellular location">
    <subcellularLocation>
        <location evidence="1">Nucleus</location>
    </subcellularLocation>
</comment>
<keyword evidence="3" id="KW-0539">Nucleus</keyword>
<feature type="region of interest" description="Disordered" evidence="4">
    <location>
        <begin position="856"/>
        <end position="905"/>
    </location>
</feature>
<feature type="compositionally biased region" description="Basic and acidic residues" evidence="4">
    <location>
        <begin position="796"/>
        <end position="816"/>
    </location>
</feature>
<evidence type="ECO:0000256" key="4">
    <source>
        <dbReference type="SAM" id="MobiDB-lite"/>
    </source>
</evidence>
<feature type="compositionally biased region" description="Polar residues" evidence="4">
    <location>
        <begin position="772"/>
        <end position="794"/>
    </location>
</feature>
<feature type="compositionally biased region" description="Polar residues" evidence="4">
    <location>
        <begin position="629"/>
        <end position="642"/>
    </location>
</feature>
<dbReference type="GO" id="GO:0005634">
    <property type="term" value="C:nucleus"/>
    <property type="evidence" value="ECO:0007669"/>
    <property type="project" value="UniProtKB-SubCell"/>
</dbReference>
<keyword evidence="2" id="KW-0813">Transport</keyword>
<protein>
    <recommendedName>
        <fullName evidence="5">Nucleoporin Nup159/Nup146 N-terminal domain-containing protein</fullName>
    </recommendedName>
</protein>
<feature type="compositionally biased region" description="Polar residues" evidence="4">
    <location>
        <begin position="410"/>
        <end position="421"/>
    </location>
</feature>
<feature type="compositionally biased region" description="Polar residues" evidence="4">
    <location>
        <begin position="561"/>
        <end position="613"/>
    </location>
</feature>
<reference evidence="6" key="2">
    <citation type="submission" date="2021-01" db="EMBL/GenBank/DDBJ databases">
        <authorList>
            <person name="Schikora-Tamarit M.A."/>
        </authorList>
    </citation>
    <scope>NUCLEOTIDE SEQUENCE</scope>
    <source>
        <strain evidence="6">CBS6341</strain>
    </source>
</reference>
<sequence length="1321" mass="146500">MLMSDFGFKSIGSTQLTSPFTRENIPFRHINNFSYAPNLKIFAAAGPLDLVVGCLETLKKKLENNKENDDFTKVPLKNVNNVSFTKDEKYLLVTSDDKLLYISTDKIKSGRFESIDLDFNVDILSVNPANGQEVLILNSKRQLILFDISKVEQSQLSQIWIIENVVNFDWSKDGEEILVGSKDGQIKLFSSRRDELLSIDQYDDLKELNVLPLSVIYLAKNKFYAVFGKEQEPIEDEEPFYDFQCFIIDYDANSKSVSFSESFDITPTDGSFFRKQTSYISYLHHLSGSLPHLTILASSTSAEISALSNEEVLISNDNQRASLPIDSVTSDVINPIGLIYDIDIGEEVDEPCPGVSRAGWLPTLWSLGHDGKVEAWYIFHIHDIKNKSFSKQSAKAYENSLFKLAQNSPKKTLPSITNSFKGQHEPNKSNSVPEVALPQNSTDSKPELSAFGNSSFGSVAFSSSSTAAPFGKSDTASSFGKPAFGTPKFGTPAFGSTSFTSQKKKESTAEKSVIGVSQHVFGSGSAFGSNLLSSGSPLSNLKTDTDIFADSKKDLGDERTGNNTNSPFNSGSTSTGKIFGSQVSNTQFAEISGSTKTTESPFASFGTQTTNDIFKSPFESVKSTEKSESNTVEAASALNPQFDSKDKSKSNTSSSTFQPTQQNSFASDDKHTHDLRKETGSDKDAQKYTNESTNRQVGVASTSAFLTTPPSLPGLGSTSIFTSKVNEVGQSFGSTNFGSESYGFTHPGSRKNPVNVDTSRSVTDSSKDFKSGFNSNTNKKITDNSNSDVKNISKNGDGENTKDFQKPEENQGKPDDSSVETEAEQSSFVGFDDTTIEATQNDLQFDNSQAEITQNFAIPQGESSSEDDDLEDLSNSEESSVLEVDGKELEVKEESSKDAENKLHTREERFQRKQLNKTAERINEEFNVENIIEPAAGDQDLALDIEKALVISDEKPESSTSLKSSEDELYEEARRADKVKYTNKAVQSYIQTKDQSVTAKPDQSNIEIQTESTEYKHTGIQSFENDEILQGSFSLAKTINPYINLKEVKYPSKLSSNPVMKSIELIVYDIEAEIAVVEENSQNIRKFIEDHMNPSVEHTEVSIGFSNQWRLSESAALVTILRSKAEQSNKLLKDAHFDIGNVKSLQKSIIQLQNVFKSIKGKTIAIEMMHDPIILNSRDLSYDSILQQEKVRKAYNSVLNKMREIESKLLTLKTLTNVYYGDSAPSASDFQYILTQVQELEAKKHENFERLTADLRNLTLNKNEQLGNVNSEKSKTFAQAQWDSRSLTQMKIDDLNKKMNFQRSVNSRLRSRDASDATRNI</sequence>
<feature type="compositionally biased region" description="Polar residues" evidence="4">
    <location>
        <begin position="716"/>
        <end position="739"/>
    </location>
</feature>
<dbReference type="Proteomes" id="UP000769528">
    <property type="component" value="Unassembled WGS sequence"/>
</dbReference>
<evidence type="ECO:0000256" key="2">
    <source>
        <dbReference type="ARBA" id="ARBA00022448"/>
    </source>
</evidence>
<evidence type="ECO:0000256" key="3">
    <source>
        <dbReference type="ARBA" id="ARBA00023242"/>
    </source>
</evidence>
<evidence type="ECO:0000313" key="7">
    <source>
        <dbReference type="Proteomes" id="UP000769528"/>
    </source>
</evidence>
<keyword evidence="7" id="KW-1185">Reference proteome</keyword>
<gene>
    <name evidence="6" type="ORF">WICMUC_001147</name>
</gene>
<feature type="region of interest" description="Disordered" evidence="4">
    <location>
        <begin position="410"/>
        <end position="448"/>
    </location>
</feature>
<evidence type="ECO:0000313" key="6">
    <source>
        <dbReference type="EMBL" id="KAH3679137.1"/>
    </source>
</evidence>
<feature type="compositionally biased region" description="Acidic residues" evidence="4">
    <location>
        <begin position="864"/>
        <end position="875"/>
    </location>
</feature>
<feature type="domain" description="Nucleoporin Nup159/Nup146 N-terminal" evidence="5">
    <location>
        <begin position="26"/>
        <end position="372"/>
    </location>
</feature>